<keyword evidence="10" id="KW-1185">Reference proteome</keyword>
<dbReference type="Proteomes" id="UP000008312">
    <property type="component" value="Unassembled WGS sequence"/>
</dbReference>
<dbReference type="InterPro" id="IPR004971">
    <property type="entry name" value="mRNA_G-N7_MeTrfase_dom"/>
</dbReference>
<keyword evidence="4" id="KW-0949">S-adenosyl-L-methionine</keyword>
<dbReference type="SUPFAM" id="SSF53335">
    <property type="entry name" value="S-adenosyl-L-methionine-dependent methyltransferases"/>
    <property type="match status" value="1"/>
</dbReference>
<protein>
    <recommendedName>
        <fullName evidence="1">mRNA (guanine-N(7))-methyltransferase</fullName>
        <ecNumber evidence="1">2.1.1.56</ecNumber>
    </recommendedName>
</protein>
<keyword evidence="5" id="KW-0694">RNA-binding</keyword>
<dbReference type="CDD" id="cd02440">
    <property type="entry name" value="AdoMet_MTases"/>
    <property type="match status" value="1"/>
</dbReference>
<dbReference type="AlphaFoldDB" id="D8M9Y6"/>
<name>D8M9Y6_BLAHO</name>
<keyword evidence="2" id="KW-0489">Methyltransferase</keyword>
<keyword evidence="3" id="KW-0808">Transferase</keyword>
<dbReference type="InterPro" id="IPR039753">
    <property type="entry name" value="RG7MT1"/>
</dbReference>
<dbReference type="EC" id="2.1.1.56" evidence="1"/>
<dbReference type="GO" id="GO:0003723">
    <property type="term" value="F:RNA binding"/>
    <property type="evidence" value="ECO:0007669"/>
    <property type="project" value="UniProtKB-KW"/>
</dbReference>
<dbReference type="Gene3D" id="3.40.50.150">
    <property type="entry name" value="Vaccinia Virus protein VP39"/>
    <property type="match status" value="1"/>
</dbReference>
<organism evidence="9">
    <name type="scientific">Blastocystis hominis</name>
    <dbReference type="NCBI Taxonomy" id="12968"/>
    <lineage>
        <taxon>Eukaryota</taxon>
        <taxon>Sar</taxon>
        <taxon>Stramenopiles</taxon>
        <taxon>Bigyra</taxon>
        <taxon>Opalozoa</taxon>
        <taxon>Opalinata</taxon>
        <taxon>Blastocystidae</taxon>
        <taxon>Blastocystis</taxon>
    </lineage>
</organism>
<dbReference type="Pfam" id="PF03291">
    <property type="entry name" value="mRNA_G-N7_MeTrfase"/>
    <property type="match status" value="1"/>
</dbReference>
<dbReference type="InParanoid" id="D8M9Y6"/>
<evidence type="ECO:0000256" key="4">
    <source>
        <dbReference type="ARBA" id="ARBA00022691"/>
    </source>
</evidence>
<evidence type="ECO:0000256" key="7">
    <source>
        <dbReference type="ARBA" id="ARBA00044712"/>
    </source>
</evidence>
<dbReference type="PANTHER" id="PTHR12189:SF2">
    <property type="entry name" value="MRNA CAP GUANINE-N7 METHYLTRANSFERASE"/>
    <property type="match status" value="1"/>
</dbReference>
<dbReference type="InterPro" id="IPR029063">
    <property type="entry name" value="SAM-dependent_MTases_sf"/>
</dbReference>
<evidence type="ECO:0000259" key="8">
    <source>
        <dbReference type="PROSITE" id="PS51562"/>
    </source>
</evidence>
<proteinExistence type="predicted"/>
<keyword evidence="6" id="KW-0507">mRNA processing</keyword>
<evidence type="ECO:0000256" key="1">
    <source>
        <dbReference type="ARBA" id="ARBA00011926"/>
    </source>
</evidence>
<dbReference type="EMBL" id="FN668689">
    <property type="protein sequence ID" value="CBK24875.2"/>
    <property type="molecule type" value="Genomic_DNA"/>
</dbReference>
<evidence type="ECO:0000313" key="9">
    <source>
        <dbReference type="EMBL" id="CBK24875.2"/>
    </source>
</evidence>
<evidence type="ECO:0000256" key="5">
    <source>
        <dbReference type="ARBA" id="ARBA00022884"/>
    </source>
</evidence>
<comment type="catalytic activity">
    <reaction evidence="7">
        <text>a 5'-end (5'-triphosphoguanosine)-ribonucleoside in mRNA + S-adenosyl-L-methionine = a 5'-end (N(7)-methyl 5'-triphosphoguanosine)-ribonucleoside in mRNA + S-adenosyl-L-homocysteine</text>
        <dbReference type="Rhea" id="RHEA:67008"/>
        <dbReference type="Rhea" id="RHEA-COMP:17166"/>
        <dbReference type="Rhea" id="RHEA-COMP:17167"/>
        <dbReference type="ChEBI" id="CHEBI:57856"/>
        <dbReference type="ChEBI" id="CHEBI:59789"/>
        <dbReference type="ChEBI" id="CHEBI:156461"/>
        <dbReference type="ChEBI" id="CHEBI:167617"/>
        <dbReference type="EC" id="2.1.1.56"/>
    </reaction>
</comment>
<dbReference type="GO" id="GO:0005634">
    <property type="term" value="C:nucleus"/>
    <property type="evidence" value="ECO:0007669"/>
    <property type="project" value="TreeGrafter"/>
</dbReference>
<dbReference type="GeneID" id="24921568"/>
<sequence>MIQYNGVVNNYNKEDKTIEQRNQSSTLHLRKLDNWVKLYLIQEYCRNCKRVLDLACGKGGDLQKWREHNIKDYVGVDIADRSIADAVVRFKNMKNPEFCARFVVANIGQINLTDVLQQGEMFDIISCQFALHYMFESEAMIRNFLSNVSLFLKPGAAFVATLCDCDAIVRCFRCLAHREGEEWVWRVSRRNDFTNRTPSAALPLIRKTTKKSIISMRIRMVFATASLWPSRWMMFRNTSRHCRVSNRFAKNTDLSWKRK</sequence>
<feature type="domain" description="MRNA cap 0 methyltransferase" evidence="8">
    <location>
        <begin position="24"/>
        <end position="259"/>
    </location>
</feature>
<dbReference type="OrthoDB" id="201007at2759"/>
<reference evidence="9" key="1">
    <citation type="submission" date="2010-02" db="EMBL/GenBank/DDBJ databases">
        <title>Sequencing and annotation of the Blastocystis hominis genome.</title>
        <authorList>
            <person name="Wincker P."/>
        </authorList>
    </citation>
    <scope>NUCLEOTIDE SEQUENCE</scope>
    <source>
        <strain evidence="9">Singapore isolate B</strain>
    </source>
</reference>
<gene>
    <name evidence="9" type="ORF">GSBLH_T00004545001</name>
</gene>
<dbReference type="GO" id="GO:0004482">
    <property type="term" value="F:mRNA 5'-cap (guanine-N7-)-methyltransferase activity"/>
    <property type="evidence" value="ECO:0007669"/>
    <property type="project" value="UniProtKB-EC"/>
</dbReference>
<evidence type="ECO:0000256" key="6">
    <source>
        <dbReference type="ARBA" id="ARBA00023042"/>
    </source>
</evidence>
<evidence type="ECO:0000256" key="3">
    <source>
        <dbReference type="ARBA" id="ARBA00022679"/>
    </source>
</evidence>
<keyword evidence="6" id="KW-0506">mRNA capping</keyword>
<evidence type="ECO:0000256" key="2">
    <source>
        <dbReference type="ARBA" id="ARBA00022603"/>
    </source>
</evidence>
<dbReference type="PANTHER" id="PTHR12189">
    <property type="entry name" value="MRNA GUANINE-7- METHYLTRANSFERASE"/>
    <property type="match status" value="1"/>
</dbReference>
<dbReference type="PROSITE" id="PS51562">
    <property type="entry name" value="RNA_CAP0_MT"/>
    <property type="match status" value="1"/>
</dbReference>
<accession>D8M9Y6</accession>
<evidence type="ECO:0000313" key="10">
    <source>
        <dbReference type="Proteomes" id="UP000008312"/>
    </source>
</evidence>
<dbReference type="RefSeq" id="XP_012898923.1">
    <property type="nucleotide sequence ID" value="XM_013043469.1"/>
</dbReference>